<dbReference type="PANTHER" id="PTHR43664">
    <property type="entry name" value="MONOAMINE OXIDASE-RELATED"/>
    <property type="match status" value="1"/>
</dbReference>
<dbReference type="CDD" id="cd03451">
    <property type="entry name" value="FkbR2"/>
    <property type="match status" value="1"/>
</dbReference>
<reference evidence="3 4" key="1">
    <citation type="submission" date="2021-11" db="EMBL/GenBank/DDBJ databases">
        <title>Draft genome sequence of Actinomycetospora sp. SF1 isolated from the rhizosphere soil.</title>
        <authorList>
            <person name="Duangmal K."/>
            <person name="Chantavorakit T."/>
        </authorList>
    </citation>
    <scope>NUCLEOTIDE SEQUENCE [LARGE SCALE GENOMIC DNA]</scope>
    <source>
        <strain evidence="3 4">TBRC 5722</strain>
    </source>
</reference>
<dbReference type="Pfam" id="PF01575">
    <property type="entry name" value="MaoC_dehydratas"/>
    <property type="match status" value="1"/>
</dbReference>
<feature type="domain" description="MaoC-like" evidence="2">
    <location>
        <begin position="8"/>
        <end position="121"/>
    </location>
</feature>
<comment type="similarity">
    <text evidence="1">Belongs to the enoyl-CoA hydratase/isomerase family.</text>
</comment>
<sequence>MYYEQFVVGETLDHPLRRTITESDNTWFSALTMNPQPLHMDEESSKDTNFGTRIVNSVFTLGLVCGMPVYDMTLGTTLGNLGFTDITFPKPVFHGDTLRSRTTVVEKRESRSNPAAGIVTARHEGLNQHDEVVCECTRVFLMKRDPQA</sequence>
<proteinExistence type="inferred from homology"/>
<dbReference type="InterPro" id="IPR029069">
    <property type="entry name" value="HotDog_dom_sf"/>
</dbReference>
<keyword evidence="4" id="KW-1185">Reference proteome</keyword>
<evidence type="ECO:0000313" key="4">
    <source>
        <dbReference type="Proteomes" id="UP001199469"/>
    </source>
</evidence>
<evidence type="ECO:0000256" key="1">
    <source>
        <dbReference type="ARBA" id="ARBA00005254"/>
    </source>
</evidence>
<dbReference type="Proteomes" id="UP001199469">
    <property type="component" value="Unassembled WGS sequence"/>
</dbReference>
<dbReference type="Gene3D" id="3.10.129.10">
    <property type="entry name" value="Hotdog Thioesterase"/>
    <property type="match status" value="1"/>
</dbReference>
<organism evidence="3 4">
    <name type="scientific">Actinomycetospora endophytica</name>
    <dbReference type="NCBI Taxonomy" id="2291215"/>
    <lineage>
        <taxon>Bacteria</taxon>
        <taxon>Bacillati</taxon>
        <taxon>Actinomycetota</taxon>
        <taxon>Actinomycetes</taxon>
        <taxon>Pseudonocardiales</taxon>
        <taxon>Pseudonocardiaceae</taxon>
        <taxon>Actinomycetospora</taxon>
    </lineage>
</organism>
<protein>
    <submittedName>
        <fullName evidence="3">MaoC family dehydratase</fullName>
    </submittedName>
</protein>
<evidence type="ECO:0000313" key="3">
    <source>
        <dbReference type="EMBL" id="MCD2195338.1"/>
    </source>
</evidence>
<dbReference type="SUPFAM" id="SSF54637">
    <property type="entry name" value="Thioesterase/thiol ester dehydrase-isomerase"/>
    <property type="match status" value="1"/>
</dbReference>
<comment type="caution">
    <text evidence="3">The sequence shown here is derived from an EMBL/GenBank/DDBJ whole genome shotgun (WGS) entry which is preliminary data.</text>
</comment>
<dbReference type="InterPro" id="IPR002539">
    <property type="entry name" value="MaoC-like_dom"/>
</dbReference>
<dbReference type="PANTHER" id="PTHR43664:SF1">
    <property type="entry name" value="BETA-METHYLMALYL-COA DEHYDRATASE"/>
    <property type="match status" value="1"/>
</dbReference>
<dbReference type="RefSeq" id="WP_230737471.1">
    <property type="nucleotide sequence ID" value="NZ_JAJNDB010000004.1"/>
</dbReference>
<name>A0ABS8PAP2_9PSEU</name>
<accession>A0ABS8PAP2</accession>
<gene>
    <name evidence="3" type="ORF">LQ327_18375</name>
</gene>
<dbReference type="EMBL" id="JAJNDB010000004">
    <property type="protein sequence ID" value="MCD2195338.1"/>
    <property type="molecule type" value="Genomic_DNA"/>
</dbReference>
<evidence type="ECO:0000259" key="2">
    <source>
        <dbReference type="Pfam" id="PF01575"/>
    </source>
</evidence>
<dbReference type="InterPro" id="IPR052342">
    <property type="entry name" value="MCH/BMMD"/>
</dbReference>